<keyword evidence="4 5" id="KW-0472">Membrane</keyword>
<dbReference type="HOGENOM" id="CLU_007100_1_5_0"/>
<dbReference type="EC" id="7.1.1.-" evidence="5"/>
<keyword evidence="2 5" id="KW-0812">Transmembrane</keyword>
<evidence type="ECO:0000313" key="8">
    <source>
        <dbReference type="EMBL" id="CBE69763.1"/>
    </source>
</evidence>
<dbReference type="AlphaFoldDB" id="D5MKE1"/>
<dbReference type="KEGG" id="mox:DAMO_2690"/>
<sequence>MELVLPQIDWAPFAPLLPVALGGLTTLVAELFLPPGRKYLVAILSLIALAASILLSISSWGPVLDPDQGMVRYGLHDAVVLDRFSLFFYLMLGPIGILTVLLSMGYLDTAAADQGEYYSLVLFSVLGMMLMAAGGDLIVIFLGLETFSLALYTLAGFWKTELRSNESALKYLLLGAFASGFFLYGIALIYGATGTTVLRQIAAFLVDGHPPAPLFLIGGGLLLVGFGFKIASVPFHMWAPDVYEGAPTSVTAFMIAGTKAAAFAAFLRVFLLALPALHVQWLVAIWVLAVLTMTVGNLVALVQSNIKRMLAYSSIAHAGYLLVALVAGGSSGVAGILFYLVAYALMNLGVFAVIIALQGHERERLLLTDYAGLGWQRPVLAACMAVFMFSLAGIPPTAGFMGKLYIFSAALEGDYPVLAVIGVLNSVVSVYFYLRVIVIMYMSEATSPPHDQSRGQIPLVQASAAAVLAVAVSVMGTLHLGLFPSRLLDLARQSVSAITG</sequence>
<dbReference type="GO" id="GO:0050136">
    <property type="term" value="F:NADH dehydrogenase (quinone) (non-electrogenic) activity"/>
    <property type="evidence" value="ECO:0007669"/>
    <property type="project" value="UniProtKB-UniRule"/>
</dbReference>
<dbReference type="InterPro" id="IPR010096">
    <property type="entry name" value="NADH-Q_OxRdtase_suN/2"/>
</dbReference>
<feature type="transmembrane region" description="Helical" evidence="5">
    <location>
        <begin position="378"/>
        <end position="395"/>
    </location>
</feature>
<dbReference type="Pfam" id="PF00361">
    <property type="entry name" value="Proton_antipo_M"/>
    <property type="match status" value="1"/>
</dbReference>
<evidence type="ECO:0000259" key="7">
    <source>
        <dbReference type="Pfam" id="PF00361"/>
    </source>
</evidence>
<keyword evidence="5" id="KW-0813">Transport</keyword>
<dbReference type="PRINTS" id="PR01434">
    <property type="entry name" value="NADHDHGNASE5"/>
</dbReference>
<feature type="transmembrane region" description="Helical" evidence="5">
    <location>
        <begin position="279"/>
        <end position="302"/>
    </location>
</feature>
<keyword evidence="5" id="KW-0520">NAD</keyword>
<dbReference type="GO" id="GO:0008137">
    <property type="term" value="F:NADH dehydrogenase (ubiquinone) activity"/>
    <property type="evidence" value="ECO:0007669"/>
    <property type="project" value="InterPro"/>
</dbReference>
<feature type="transmembrane region" description="Helical" evidence="5">
    <location>
        <begin position="212"/>
        <end position="231"/>
    </location>
</feature>
<dbReference type="STRING" id="671143.DAMO_2690"/>
<name>D5MKE1_METO1</name>
<dbReference type="PANTHER" id="PTHR22773">
    <property type="entry name" value="NADH DEHYDROGENASE"/>
    <property type="match status" value="1"/>
</dbReference>
<dbReference type="PATRIC" id="fig|671143.5.peg.2362"/>
<dbReference type="Proteomes" id="UP000006898">
    <property type="component" value="Chromosome"/>
</dbReference>
<comment type="subunit">
    <text evidence="5">NDH-1 is composed of 14 different subunits. Subunits NuoA, H, J, K, L, M, N constitute the membrane sector of the complex.</text>
</comment>
<feature type="transmembrane region" description="Helical" evidence="5">
    <location>
        <begin position="415"/>
        <end position="438"/>
    </location>
</feature>
<dbReference type="GO" id="GO:0005886">
    <property type="term" value="C:plasma membrane"/>
    <property type="evidence" value="ECO:0007669"/>
    <property type="project" value="UniProtKB-SubCell"/>
</dbReference>
<evidence type="ECO:0000256" key="6">
    <source>
        <dbReference type="RuleBase" id="RU000320"/>
    </source>
</evidence>
<keyword evidence="5" id="KW-1003">Cell membrane</keyword>
<gene>
    <name evidence="5 8" type="primary">nuoN</name>
    <name evidence="8" type="ORF">DAMO_2690</name>
</gene>
<dbReference type="GO" id="GO:0048038">
    <property type="term" value="F:quinone binding"/>
    <property type="evidence" value="ECO:0007669"/>
    <property type="project" value="UniProtKB-KW"/>
</dbReference>
<evidence type="ECO:0000313" key="9">
    <source>
        <dbReference type="Proteomes" id="UP000006898"/>
    </source>
</evidence>
<feature type="transmembrane region" description="Helical" evidence="5">
    <location>
        <begin position="252"/>
        <end position="273"/>
    </location>
</feature>
<feature type="transmembrane region" description="Helical" evidence="5">
    <location>
        <begin position="117"/>
        <end position="133"/>
    </location>
</feature>
<evidence type="ECO:0000256" key="1">
    <source>
        <dbReference type="ARBA" id="ARBA00004127"/>
    </source>
</evidence>
<protein>
    <recommendedName>
        <fullName evidence="5">NADH-quinone oxidoreductase subunit N</fullName>
        <ecNumber evidence="5">7.1.1.-</ecNumber>
    </recommendedName>
    <alternativeName>
        <fullName evidence="5">NADH dehydrogenase I subunit N</fullName>
    </alternativeName>
    <alternativeName>
        <fullName evidence="5">NDH-1 subunit N</fullName>
    </alternativeName>
</protein>
<evidence type="ECO:0000256" key="4">
    <source>
        <dbReference type="ARBA" id="ARBA00023136"/>
    </source>
</evidence>
<evidence type="ECO:0000256" key="3">
    <source>
        <dbReference type="ARBA" id="ARBA00022989"/>
    </source>
</evidence>
<keyword evidence="5" id="KW-0830">Ubiquinone</keyword>
<reference evidence="8 9" key="1">
    <citation type="journal article" date="2010" name="Nature">
        <title>Nitrite-driven anaerobic methane oxidation by oxygenic bacteria.</title>
        <authorList>
            <person name="Ettwig K.F."/>
            <person name="Butler M.K."/>
            <person name="Le Paslier D."/>
            <person name="Pelletier E."/>
            <person name="Mangenot S."/>
            <person name="Kuypers M.M.M."/>
            <person name="Schreiber F."/>
            <person name="Dutilh B.E."/>
            <person name="Zedelius J."/>
            <person name="de Beer D."/>
            <person name="Gloerich J."/>
            <person name="Wessels H.J.C.T."/>
            <person name="van Allen T."/>
            <person name="Luesken F."/>
            <person name="Wu M."/>
            <person name="van de Pas-Schoonen K.T."/>
            <person name="Op den Camp H.J.M."/>
            <person name="Janssen-Megens E.M."/>
            <person name="Francoijs K-J."/>
            <person name="Stunnenberg H."/>
            <person name="Weissenbach J."/>
            <person name="Jetten M.S.M."/>
            <person name="Strous M."/>
        </authorList>
    </citation>
    <scope>NUCLEOTIDE SEQUENCE [LARGE SCALE GENOMIC DNA]</scope>
</reference>
<comment type="catalytic activity">
    <reaction evidence="5">
        <text>a quinone + NADH + 5 H(+)(in) = a quinol + NAD(+) + 4 H(+)(out)</text>
        <dbReference type="Rhea" id="RHEA:57888"/>
        <dbReference type="ChEBI" id="CHEBI:15378"/>
        <dbReference type="ChEBI" id="CHEBI:24646"/>
        <dbReference type="ChEBI" id="CHEBI:57540"/>
        <dbReference type="ChEBI" id="CHEBI:57945"/>
        <dbReference type="ChEBI" id="CHEBI:132124"/>
    </reaction>
</comment>
<organism evidence="8 9">
    <name type="scientific">Methylomirabilis oxygeniifera</name>
    <dbReference type="NCBI Taxonomy" id="671143"/>
    <lineage>
        <taxon>Bacteria</taxon>
        <taxon>Candidatus Methylomirabilota</taxon>
        <taxon>Candidatus Methylomirabilia</taxon>
        <taxon>Candidatus Methylomirabilales</taxon>
        <taxon>Candidatus Methylomirabilaceae</taxon>
        <taxon>Candidatus Methylomirabilis</taxon>
    </lineage>
</organism>
<feature type="transmembrane region" description="Helical" evidence="5">
    <location>
        <begin position="171"/>
        <end position="192"/>
    </location>
</feature>
<comment type="function">
    <text evidence="5">NDH-1 shuttles electrons from NADH, via FMN and iron-sulfur (Fe-S) centers, to quinones in the respiratory chain. The immediate electron acceptor for the enzyme in this species is believed to be ubiquinone. Couples the redox reaction to proton translocation (for every two electrons transferred, four hydrogen ions are translocated across the cytoplasmic membrane), and thus conserves the redox energy in a proton gradient.</text>
</comment>
<keyword evidence="5" id="KW-0874">Quinone</keyword>
<feature type="transmembrane region" description="Helical" evidence="5">
    <location>
        <begin position="84"/>
        <end position="105"/>
    </location>
</feature>
<feature type="transmembrane region" description="Helical" evidence="5">
    <location>
        <begin position="336"/>
        <end position="357"/>
    </location>
</feature>
<comment type="subcellular location">
    <subcellularLocation>
        <location evidence="5">Cell membrane</location>
        <topology evidence="5">Multi-pass membrane protein</topology>
    </subcellularLocation>
    <subcellularLocation>
        <location evidence="1">Endomembrane system</location>
        <topology evidence="1">Multi-pass membrane protein</topology>
    </subcellularLocation>
    <subcellularLocation>
        <location evidence="6">Membrane</location>
        <topology evidence="6">Multi-pass membrane protein</topology>
    </subcellularLocation>
</comment>
<keyword evidence="3 5" id="KW-1133">Transmembrane helix</keyword>
<feature type="transmembrane region" description="Helical" evidence="5">
    <location>
        <begin position="12"/>
        <end position="33"/>
    </location>
</feature>
<feature type="domain" description="NADH:quinone oxidoreductase/Mrp antiporter transmembrane" evidence="7">
    <location>
        <begin position="135"/>
        <end position="428"/>
    </location>
</feature>
<feature type="transmembrane region" description="Helical" evidence="5">
    <location>
        <begin position="459"/>
        <end position="482"/>
    </location>
</feature>
<dbReference type="EMBL" id="FP565575">
    <property type="protein sequence ID" value="CBE69763.1"/>
    <property type="molecule type" value="Genomic_DNA"/>
</dbReference>
<keyword evidence="5" id="KW-1278">Translocase</keyword>
<dbReference type="GO" id="GO:0042773">
    <property type="term" value="P:ATP synthesis coupled electron transport"/>
    <property type="evidence" value="ECO:0007669"/>
    <property type="project" value="InterPro"/>
</dbReference>
<feature type="transmembrane region" description="Helical" evidence="5">
    <location>
        <begin position="139"/>
        <end position="159"/>
    </location>
</feature>
<evidence type="ECO:0000256" key="2">
    <source>
        <dbReference type="ARBA" id="ARBA00022692"/>
    </source>
</evidence>
<evidence type="ECO:0000256" key="5">
    <source>
        <dbReference type="HAMAP-Rule" id="MF_00445"/>
    </source>
</evidence>
<dbReference type="GO" id="GO:0012505">
    <property type="term" value="C:endomembrane system"/>
    <property type="evidence" value="ECO:0007669"/>
    <property type="project" value="UniProtKB-SubCell"/>
</dbReference>
<keyword evidence="8" id="KW-0560">Oxidoreductase</keyword>
<accession>D5MKE1</accession>
<dbReference type="InterPro" id="IPR001750">
    <property type="entry name" value="ND/Mrp_TM"/>
</dbReference>
<proteinExistence type="inferred from homology"/>
<dbReference type="HAMAP" id="MF_00445">
    <property type="entry name" value="NDH1_NuoN_1"/>
    <property type="match status" value="1"/>
</dbReference>
<dbReference type="eggNOG" id="COG1007">
    <property type="taxonomic scope" value="Bacteria"/>
</dbReference>
<feature type="transmembrane region" description="Helical" evidence="5">
    <location>
        <begin position="309"/>
        <end position="330"/>
    </location>
</feature>
<dbReference type="NCBIfam" id="TIGR01770">
    <property type="entry name" value="NDH_I_N"/>
    <property type="match status" value="1"/>
</dbReference>
<comment type="similarity">
    <text evidence="5">Belongs to the complex I subunit 2 family.</text>
</comment>
<feature type="transmembrane region" description="Helical" evidence="5">
    <location>
        <begin position="40"/>
        <end position="64"/>
    </location>
</feature>